<accession>A0A507ZR18</accession>
<evidence type="ECO:0000313" key="2">
    <source>
        <dbReference type="EMBL" id="TQD39417.1"/>
    </source>
</evidence>
<protein>
    <recommendedName>
        <fullName evidence="4">DsrE/DsrF-like family protein</fullName>
    </recommendedName>
</protein>
<dbReference type="Gene3D" id="3.40.1260.10">
    <property type="entry name" value="DsrEFH-like"/>
    <property type="match status" value="1"/>
</dbReference>
<dbReference type="Proteomes" id="UP000317169">
    <property type="component" value="Unassembled WGS sequence"/>
</dbReference>
<gene>
    <name evidence="2" type="ORF">FKR84_05845</name>
</gene>
<evidence type="ECO:0008006" key="4">
    <source>
        <dbReference type="Google" id="ProtNLM"/>
    </source>
</evidence>
<proteinExistence type="predicted"/>
<organism evidence="2 3">
    <name type="scientific">Haloflavibacter putidus</name>
    <dbReference type="NCBI Taxonomy" id="2576776"/>
    <lineage>
        <taxon>Bacteria</taxon>
        <taxon>Pseudomonadati</taxon>
        <taxon>Bacteroidota</taxon>
        <taxon>Flavobacteriia</taxon>
        <taxon>Flavobacteriales</taxon>
        <taxon>Flavobacteriaceae</taxon>
        <taxon>Haloflavibacter</taxon>
    </lineage>
</organism>
<sequence>MKKFFLIAFLAVLSSIFTNVNAQEKNYVLSTGNPNYVPAIIGTANTLAANKKENLGKIKIVLYGKAVQDLNKSSTTKLWLDKVTHKAIEFSACAIALKKFDVQKQHIPKEFEVVEDAFVYLLELKEKGYYALDL</sequence>
<dbReference type="RefSeq" id="WP_141421364.1">
    <property type="nucleotide sequence ID" value="NZ_VIAR01000004.1"/>
</dbReference>
<dbReference type="OrthoDB" id="1445762at2"/>
<keyword evidence="1" id="KW-0732">Signal</keyword>
<dbReference type="EMBL" id="VIAR01000004">
    <property type="protein sequence ID" value="TQD39417.1"/>
    <property type="molecule type" value="Genomic_DNA"/>
</dbReference>
<evidence type="ECO:0000313" key="3">
    <source>
        <dbReference type="Proteomes" id="UP000317169"/>
    </source>
</evidence>
<evidence type="ECO:0000256" key="1">
    <source>
        <dbReference type="SAM" id="SignalP"/>
    </source>
</evidence>
<reference evidence="2 3" key="1">
    <citation type="submission" date="2019-06" db="EMBL/GenBank/DDBJ databases">
        <title>Flavibacter putida gen. nov., sp. nov., a novel marine bacterium of the family Flavobacteriaceae isolated from coastal seawater.</title>
        <authorList>
            <person name="Feng X."/>
        </authorList>
    </citation>
    <scope>NUCLEOTIDE SEQUENCE [LARGE SCALE GENOMIC DNA]</scope>
    <source>
        <strain evidence="2 3">PLHSN227</strain>
    </source>
</reference>
<comment type="caution">
    <text evidence="2">The sequence shown here is derived from an EMBL/GenBank/DDBJ whole genome shotgun (WGS) entry which is preliminary data.</text>
</comment>
<dbReference type="AlphaFoldDB" id="A0A507ZR18"/>
<name>A0A507ZR18_9FLAO</name>
<dbReference type="SUPFAM" id="SSF75169">
    <property type="entry name" value="DsrEFH-like"/>
    <property type="match status" value="1"/>
</dbReference>
<feature type="signal peptide" evidence="1">
    <location>
        <begin position="1"/>
        <end position="22"/>
    </location>
</feature>
<feature type="chain" id="PRO_5021269823" description="DsrE/DsrF-like family protein" evidence="1">
    <location>
        <begin position="23"/>
        <end position="134"/>
    </location>
</feature>
<keyword evidence="3" id="KW-1185">Reference proteome</keyword>
<dbReference type="InterPro" id="IPR027396">
    <property type="entry name" value="DsrEFH-like"/>
</dbReference>